<dbReference type="PANTHER" id="PTHR32285">
    <property type="entry name" value="PROTEIN TRICHOME BIREFRINGENCE-LIKE 9-RELATED"/>
    <property type="match status" value="1"/>
</dbReference>
<keyword evidence="4" id="KW-0732">Signal</keyword>
<evidence type="ECO:0000259" key="10">
    <source>
        <dbReference type="Pfam" id="PF13839"/>
    </source>
</evidence>
<dbReference type="GO" id="GO:0005794">
    <property type="term" value="C:Golgi apparatus"/>
    <property type="evidence" value="ECO:0007669"/>
    <property type="project" value="TreeGrafter"/>
</dbReference>
<comment type="caution">
    <text evidence="12">The sequence shown here is derived from an EMBL/GenBank/DDBJ whole genome shotgun (WGS) entry which is preliminary data.</text>
</comment>
<evidence type="ECO:0008006" key="14">
    <source>
        <dbReference type="Google" id="ProtNLM"/>
    </source>
</evidence>
<dbReference type="InterPro" id="IPR026057">
    <property type="entry name" value="TBL_C"/>
</dbReference>
<dbReference type="PANTHER" id="PTHR32285:SF235">
    <property type="entry name" value="PROTEIN TRICHOME BIREFRINGENCE-LIKE 16"/>
    <property type="match status" value="1"/>
</dbReference>
<evidence type="ECO:0000256" key="4">
    <source>
        <dbReference type="ARBA" id="ARBA00022729"/>
    </source>
</evidence>
<dbReference type="Proteomes" id="UP000323000">
    <property type="component" value="Chromosome 6"/>
</dbReference>
<feature type="domain" description="Trichome birefringence-like C-terminal" evidence="10">
    <location>
        <begin position="202"/>
        <end position="491"/>
    </location>
</feature>
<organism evidence="12 13">
    <name type="scientific">Acer yangbiense</name>
    <dbReference type="NCBI Taxonomy" id="1000413"/>
    <lineage>
        <taxon>Eukaryota</taxon>
        <taxon>Viridiplantae</taxon>
        <taxon>Streptophyta</taxon>
        <taxon>Embryophyta</taxon>
        <taxon>Tracheophyta</taxon>
        <taxon>Spermatophyta</taxon>
        <taxon>Magnoliopsida</taxon>
        <taxon>eudicotyledons</taxon>
        <taxon>Gunneridae</taxon>
        <taxon>Pentapetalae</taxon>
        <taxon>rosids</taxon>
        <taxon>malvids</taxon>
        <taxon>Sapindales</taxon>
        <taxon>Sapindaceae</taxon>
        <taxon>Hippocastanoideae</taxon>
        <taxon>Acereae</taxon>
        <taxon>Acer</taxon>
    </lineage>
</organism>
<dbReference type="InterPro" id="IPR000858">
    <property type="entry name" value="S_locus_glycoprot_dom"/>
</dbReference>
<reference evidence="13" key="1">
    <citation type="journal article" date="2019" name="Gigascience">
        <title>De novo genome assembly of the endangered Acer yangbiense, a plant species with extremely small populations endemic to Yunnan Province, China.</title>
        <authorList>
            <person name="Yang J."/>
            <person name="Wariss H.M."/>
            <person name="Tao L."/>
            <person name="Zhang R."/>
            <person name="Yun Q."/>
            <person name="Hollingsworth P."/>
            <person name="Dao Z."/>
            <person name="Luo G."/>
            <person name="Guo H."/>
            <person name="Ma Y."/>
            <person name="Sun W."/>
        </authorList>
    </citation>
    <scope>NUCLEOTIDE SEQUENCE [LARGE SCALE GENOMIC DNA]</scope>
    <source>
        <strain evidence="13">cv. Malutang</strain>
    </source>
</reference>
<evidence type="ECO:0000313" key="13">
    <source>
        <dbReference type="Proteomes" id="UP000323000"/>
    </source>
</evidence>
<evidence type="ECO:0000256" key="5">
    <source>
        <dbReference type="ARBA" id="ARBA00022968"/>
    </source>
</evidence>
<evidence type="ECO:0000256" key="6">
    <source>
        <dbReference type="ARBA" id="ARBA00022989"/>
    </source>
</evidence>
<evidence type="ECO:0000256" key="3">
    <source>
        <dbReference type="ARBA" id="ARBA00022692"/>
    </source>
</evidence>
<evidence type="ECO:0000313" key="12">
    <source>
        <dbReference type="EMBL" id="TXG60346.1"/>
    </source>
</evidence>
<comment type="subcellular location">
    <subcellularLocation>
        <location evidence="1">Membrane</location>
        <topology evidence="1">Single-pass membrane protein</topology>
    </subcellularLocation>
</comment>
<gene>
    <name evidence="12" type="ORF">EZV62_014919</name>
</gene>
<accession>A0A5C7HVL0</accession>
<dbReference type="Pfam" id="PF14416">
    <property type="entry name" value="PMR5N"/>
    <property type="match status" value="1"/>
</dbReference>
<keyword evidence="6" id="KW-1133">Transmembrane helix</keyword>
<evidence type="ECO:0000256" key="1">
    <source>
        <dbReference type="ARBA" id="ARBA00004167"/>
    </source>
</evidence>
<dbReference type="InterPro" id="IPR025846">
    <property type="entry name" value="TBL_N"/>
</dbReference>
<dbReference type="EMBL" id="VAHF01000006">
    <property type="protein sequence ID" value="TXG60346.1"/>
    <property type="molecule type" value="Genomic_DNA"/>
</dbReference>
<sequence length="493" mass="56031">MGDKVSLILGEDGNLYLVNATGFNVRNITGQVYATRGSIYLLRIDWDGLFRLYSHNLSPSSRWSVLWNSTSDRCDPKGLCGLNSFCVSNDLEPGCNCLPGFAPVIQGNWTSGCERDFTSESCKKKGKKYSIRAEDNTIWVSSFNFITAACDYAKGRWVVNNRKSFYSPFRCEHLSKMWACKRTHRTDFSYENYMWLPMNCEMPQFDHLVFLRRMQDKTIAFIGDSLGRQQFQSLMCMLTGRKNSPEVEDVGNKYGISKPYGAVHGAVKGAGWAYRFLNTNTTILMYWSVSLCELEPLNITGPTSPVAIHLDRPAPFLRQYLNQFDILVLNTGHHWNKDKFKANRWVMYVNGKPNKNKKLSEFWTARNFTVHNIVKWLDSQLPLHPHIKAFFRTISPKHFHNGDWNTGGSCDNTVPLTGGSEVLQDGSMDDTVEGAVKGTGVKILDITALSDLRDEAHISHYRRNQGGKKINDCLHWCLPGIPDTWNEVLCAQI</sequence>
<keyword evidence="5" id="KW-0735">Signal-anchor</keyword>
<dbReference type="GO" id="GO:0016020">
    <property type="term" value="C:membrane"/>
    <property type="evidence" value="ECO:0007669"/>
    <property type="project" value="UniProtKB-SubCell"/>
</dbReference>
<dbReference type="InterPro" id="IPR029962">
    <property type="entry name" value="TBL"/>
</dbReference>
<dbReference type="Pfam" id="PF00954">
    <property type="entry name" value="S_locus_glycop"/>
    <property type="match status" value="1"/>
</dbReference>
<protein>
    <recommendedName>
        <fullName evidence="14">EGF-like domain-containing protein</fullName>
    </recommendedName>
</protein>
<comment type="similarity">
    <text evidence="2">Belongs to the PC-esterase family. TBL subfamily.</text>
</comment>
<evidence type="ECO:0000259" key="9">
    <source>
        <dbReference type="Pfam" id="PF00954"/>
    </source>
</evidence>
<evidence type="ECO:0000256" key="7">
    <source>
        <dbReference type="ARBA" id="ARBA00023136"/>
    </source>
</evidence>
<name>A0A5C7HVL0_9ROSI</name>
<dbReference type="OrthoDB" id="630188at2759"/>
<dbReference type="AlphaFoldDB" id="A0A5C7HVL0"/>
<keyword evidence="8" id="KW-1015">Disulfide bond</keyword>
<keyword evidence="13" id="KW-1185">Reference proteome</keyword>
<feature type="domain" description="S-locus glycoprotein" evidence="9">
    <location>
        <begin position="44"/>
        <end position="103"/>
    </location>
</feature>
<feature type="domain" description="Trichome birefringence-like N-terminal" evidence="11">
    <location>
        <begin position="149"/>
        <end position="201"/>
    </location>
</feature>
<evidence type="ECO:0000256" key="8">
    <source>
        <dbReference type="ARBA" id="ARBA00023157"/>
    </source>
</evidence>
<keyword evidence="7" id="KW-0472">Membrane</keyword>
<evidence type="ECO:0000256" key="2">
    <source>
        <dbReference type="ARBA" id="ARBA00007727"/>
    </source>
</evidence>
<evidence type="ECO:0000259" key="11">
    <source>
        <dbReference type="Pfam" id="PF14416"/>
    </source>
</evidence>
<dbReference type="GO" id="GO:0048544">
    <property type="term" value="P:recognition of pollen"/>
    <property type="evidence" value="ECO:0007669"/>
    <property type="project" value="InterPro"/>
</dbReference>
<dbReference type="Pfam" id="PF13839">
    <property type="entry name" value="PC-Esterase"/>
    <property type="match status" value="1"/>
</dbReference>
<keyword evidence="3" id="KW-0812">Transmembrane</keyword>
<proteinExistence type="inferred from homology"/>
<dbReference type="GO" id="GO:0016413">
    <property type="term" value="F:O-acetyltransferase activity"/>
    <property type="evidence" value="ECO:0007669"/>
    <property type="project" value="InterPro"/>
</dbReference>